<protein>
    <submittedName>
        <fullName evidence="7">Putative sodium/potassium-transporting ATPase subunit beta-3</fullName>
    </submittedName>
</protein>
<dbReference type="GO" id="GO:0005890">
    <property type="term" value="C:sodium:potassium-exchanging ATPase complex"/>
    <property type="evidence" value="ECO:0007669"/>
    <property type="project" value="InterPro"/>
</dbReference>
<dbReference type="InterPro" id="IPR000402">
    <property type="entry name" value="Na/K_ATPase_sub_beta"/>
</dbReference>
<evidence type="ECO:0000256" key="2">
    <source>
        <dbReference type="ARBA" id="ARBA00005876"/>
    </source>
</evidence>
<dbReference type="GO" id="GO:0001671">
    <property type="term" value="F:ATPase activator activity"/>
    <property type="evidence" value="ECO:0007669"/>
    <property type="project" value="TreeGrafter"/>
</dbReference>
<keyword evidence="3" id="KW-0812">Transmembrane</keyword>
<keyword evidence="5" id="KW-1133">Transmembrane helix</keyword>
<dbReference type="Pfam" id="PF00287">
    <property type="entry name" value="Na_K-ATPase"/>
    <property type="match status" value="1"/>
</dbReference>
<dbReference type="InterPro" id="IPR038702">
    <property type="entry name" value="Na/K_ATPase_sub_beta_sf"/>
</dbReference>
<evidence type="ECO:0000256" key="6">
    <source>
        <dbReference type="ARBA" id="ARBA00023136"/>
    </source>
</evidence>
<keyword evidence="8" id="KW-1185">Reference proteome</keyword>
<dbReference type="PANTHER" id="PTHR11523">
    <property type="entry name" value="SODIUM/POTASSIUM-DEPENDENT ATPASE BETA SUBUNIT"/>
    <property type="match status" value="1"/>
</dbReference>
<keyword evidence="4" id="KW-0735">Signal-anchor</keyword>
<evidence type="ECO:0000256" key="4">
    <source>
        <dbReference type="ARBA" id="ARBA00022968"/>
    </source>
</evidence>
<dbReference type="GO" id="GO:0006883">
    <property type="term" value="P:intracellular sodium ion homeostasis"/>
    <property type="evidence" value="ECO:0007669"/>
    <property type="project" value="TreeGrafter"/>
</dbReference>
<organism evidence="7 8">
    <name type="scientific">Papilio xuthus</name>
    <name type="common">Asian swallowtail butterfly</name>
    <dbReference type="NCBI Taxonomy" id="66420"/>
    <lineage>
        <taxon>Eukaryota</taxon>
        <taxon>Metazoa</taxon>
        <taxon>Ecdysozoa</taxon>
        <taxon>Arthropoda</taxon>
        <taxon>Hexapoda</taxon>
        <taxon>Insecta</taxon>
        <taxon>Pterygota</taxon>
        <taxon>Neoptera</taxon>
        <taxon>Endopterygota</taxon>
        <taxon>Lepidoptera</taxon>
        <taxon>Glossata</taxon>
        <taxon>Ditrysia</taxon>
        <taxon>Papilionoidea</taxon>
        <taxon>Papilionidae</taxon>
        <taxon>Papilioninae</taxon>
        <taxon>Papilio</taxon>
    </lineage>
</organism>
<dbReference type="Proteomes" id="UP000053268">
    <property type="component" value="Unassembled WGS sequence"/>
</dbReference>
<evidence type="ECO:0000313" key="7">
    <source>
        <dbReference type="EMBL" id="KPJ02395.1"/>
    </source>
</evidence>
<sequence>MQGDYQVIDKTSLLTYSDHGIGLSATPTGLSNTPLIWYKENDEKSYQKYVKAIDELLSDNVRKRVNRTELGPCGHPPYGYGEKPCIVVRVNKHIGWSVNPIHANSTYYKDVPTHIKKLVENKQKKLFLSCDGFHSYDKEHIGKIEYFPDPPGIDVNVFPSDIQGSSPLLAVQISEFTLGMSIAVECKMWYDGPTSSLHFLLYVTPKNVSV</sequence>
<proteinExistence type="inferred from homology"/>
<gene>
    <name evidence="7" type="ORF">RR46_08192</name>
</gene>
<dbReference type="EMBL" id="KQ459249">
    <property type="protein sequence ID" value="KPJ02395.1"/>
    <property type="molecule type" value="Genomic_DNA"/>
</dbReference>
<dbReference type="AlphaFoldDB" id="A0A194QBM8"/>
<comment type="subcellular location">
    <subcellularLocation>
        <location evidence="1">Membrane</location>
        <topology evidence="1">Single-pass type II membrane protein</topology>
    </subcellularLocation>
</comment>
<dbReference type="GO" id="GO:1990573">
    <property type="term" value="P:potassium ion import across plasma membrane"/>
    <property type="evidence" value="ECO:0007669"/>
    <property type="project" value="TreeGrafter"/>
</dbReference>
<dbReference type="GO" id="GO:0036376">
    <property type="term" value="P:sodium ion export across plasma membrane"/>
    <property type="evidence" value="ECO:0007669"/>
    <property type="project" value="TreeGrafter"/>
</dbReference>
<dbReference type="STRING" id="66420.A0A194QBM8"/>
<comment type="similarity">
    <text evidence="2">Belongs to the X(+)/potassium ATPases subunit beta family.</text>
</comment>
<name>A0A194QBM8_PAPXU</name>
<evidence type="ECO:0000313" key="8">
    <source>
        <dbReference type="Proteomes" id="UP000053268"/>
    </source>
</evidence>
<dbReference type="Gene3D" id="2.60.40.1660">
    <property type="entry name" value="Na, k-atpase alpha subunit"/>
    <property type="match status" value="1"/>
</dbReference>
<keyword evidence="6" id="KW-0472">Membrane</keyword>
<evidence type="ECO:0000256" key="5">
    <source>
        <dbReference type="ARBA" id="ARBA00022989"/>
    </source>
</evidence>
<accession>A0A194QBM8</accession>
<evidence type="ECO:0000256" key="1">
    <source>
        <dbReference type="ARBA" id="ARBA00004606"/>
    </source>
</evidence>
<evidence type="ECO:0000256" key="3">
    <source>
        <dbReference type="ARBA" id="ARBA00022692"/>
    </source>
</evidence>
<reference evidence="7 8" key="1">
    <citation type="journal article" date="2015" name="Nat. Commun.">
        <title>Outbred genome sequencing and CRISPR/Cas9 gene editing in butterflies.</title>
        <authorList>
            <person name="Li X."/>
            <person name="Fan D."/>
            <person name="Zhang W."/>
            <person name="Liu G."/>
            <person name="Zhang L."/>
            <person name="Zhao L."/>
            <person name="Fang X."/>
            <person name="Chen L."/>
            <person name="Dong Y."/>
            <person name="Chen Y."/>
            <person name="Ding Y."/>
            <person name="Zhao R."/>
            <person name="Feng M."/>
            <person name="Zhu Y."/>
            <person name="Feng Y."/>
            <person name="Jiang X."/>
            <person name="Zhu D."/>
            <person name="Xiang H."/>
            <person name="Feng X."/>
            <person name="Li S."/>
            <person name="Wang J."/>
            <person name="Zhang G."/>
            <person name="Kronforst M.R."/>
            <person name="Wang W."/>
        </authorList>
    </citation>
    <scope>NUCLEOTIDE SEQUENCE [LARGE SCALE GENOMIC DNA]</scope>
    <source>
        <strain evidence="7">Ya'a_city_454_Px</strain>
        <tissue evidence="7">Whole body</tissue>
    </source>
</reference>
<dbReference type="PANTHER" id="PTHR11523:SF28">
    <property type="entry name" value="NA_K-ATPASE BETA SUBUNIT ISOFORM 4-RELATED"/>
    <property type="match status" value="1"/>
</dbReference>
<dbReference type="GO" id="GO:0030007">
    <property type="term" value="P:intracellular potassium ion homeostasis"/>
    <property type="evidence" value="ECO:0007669"/>
    <property type="project" value="TreeGrafter"/>
</dbReference>